<dbReference type="EMBL" id="JAAECE010000009">
    <property type="protein sequence ID" value="KAF1797351.1"/>
    <property type="molecule type" value="Genomic_DNA"/>
</dbReference>
<sequence>MPHMINDDDDIKKTSVVPCVNQSNPNDKLVQQLLKKLDEGSETILNLRSLLTLKTAELNELVHQLELIDQVLMNVENGTEQIEIVLKDVIVSKNQQDKLLDAEATLDSAIKSACSLYSIDLYSVNNKQPSPIKTASMLKKIAGILNELDIESTIDLYKNDDIKVLQKAYMDLDLAKTIATSIKTDFKHRSTLMKKKHTSASSMDKIKQLGSSIRKQCAVYQSYTRNAPLIMYGKEDIISILDREDHIIASRKTVHTTPNKQQQQQQQQQPTEKPARMHCSSTNTPKKRQSSPSLSSPPVKLRSKSTTNTTTTTTAAKSTLQMISRPTLTFMAKCKEKRTVNNGPGSTLRLRNMLAKRNPALKMMNEQMMIGSTVC</sequence>
<feature type="compositionally biased region" description="Low complexity" evidence="1">
    <location>
        <begin position="290"/>
        <end position="316"/>
    </location>
</feature>
<evidence type="ECO:0000313" key="2">
    <source>
        <dbReference type="EMBL" id="KAF1797351.1"/>
    </source>
</evidence>
<proteinExistence type="predicted"/>
<name>A0A8H4B9B1_MUCCL</name>
<evidence type="ECO:0000313" key="3">
    <source>
        <dbReference type="Proteomes" id="UP000469890"/>
    </source>
</evidence>
<evidence type="ECO:0000256" key="1">
    <source>
        <dbReference type="SAM" id="MobiDB-lite"/>
    </source>
</evidence>
<gene>
    <name evidence="2" type="ORF">FB192DRAFT_1173571</name>
</gene>
<accession>A0A8H4B9B1</accession>
<reference evidence="2 3" key="1">
    <citation type="submission" date="2019-09" db="EMBL/GenBank/DDBJ databases">
        <authorList>
            <consortium name="DOE Joint Genome Institute"/>
            <person name="Mondo S.J."/>
            <person name="Navarro-Mendoza M.I."/>
            <person name="Perez-Arques C."/>
            <person name="Panchal S."/>
            <person name="Nicolas F.E."/>
            <person name="Ganguly P."/>
            <person name="Pangilinan J."/>
            <person name="Grigoriev I."/>
            <person name="Heitman J."/>
            <person name="Sanya K."/>
            <person name="Garre V."/>
        </authorList>
    </citation>
    <scope>NUCLEOTIDE SEQUENCE [LARGE SCALE GENOMIC DNA]</scope>
    <source>
        <strain evidence="2 3">MU402</strain>
    </source>
</reference>
<feature type="region of interest" description="Disordered" evidence="1">
    <location>
        <begin position="252"/>
        <end position="316"/>
    </location>
</feature>
<dbReference type="AlphaFoldDB" id="A0A8H4B9B1"/>
<dbReference type="Proteomes" id="UP000469890">
    <property type="component" value="Unassembled WGS sequence"/>
</dbReference>
<comment type="caution">
    <text evidence="2">The sequence shown here is derived from an EMBL/GenBank/DDBJ whole genome shotgun (WGS) entry which is preliminary data.</text>
</comment>
<organism evidence="2 3">
    <name type="scientific">Mucor circinelloides f. lusitanicus</name>
    <name type="common">Mucor racemosus var. lusitanicus</name>
    <dbReference type="NCBI Taxonomy" id="29924"/>
    <lineage>
        <taxon>Eukaryota</taxon>
        <taxon>Fungi</taxon>
        <taxon>Fungi incertae sedis</taxon>
        <taxon>Mucoromycota</taxon>
        <taxon>Mucoromycotina</taxon>
        <taxon>Mucoromycetes</taxon>
        <taxon>Mucorales</taxon>
        <taxon>Mucorineae</taxon>
        <taxon>Mucoraceae</taxon>
        <taxon>Mucor</taxon>
    </lineage>
</organism>
<protein>
    <submittedName>
        <fullName evidence="2">Uncharacterized protein</fullName>
    </submittedName>
</protein>